<dbReference type="InterPro" id="IPR003593">
    <property type="entry name" value="AAA+_ATPase"/>
</dbReference>
<dbReference type="PANTHER" id="PTHR45772">
    <property type="entry name" value="CONSERVED COMPONENT OF ABC TRANSPORTER FOR NATURAL AMINO ACIDS-RELATED"/>
    <property type="match status" value="1"/>
</dbReference>
<dbReference type="PROSITE" id="PS00211">
    <property type="entry name" value="ABC_TRANSPORTER_1"/>
    <property type="match status" value="1"/>
</dbReference>
<dbReference type="InterPro" id="IPR017871">
    <property type="entry name" value="ABC_transporter-like_CS"/>
</dbReference>
<comment type="caution">
    <text evidence="5">The sequence shown here is derived from an EMBL/GenBank/DDBJ whole genome shotgun (WGS) entry which is preliminary data.</text>
</comment>
<keyword evidence="6" id="KW-1185">Reference proteome</keyword>
<gene>
    <name evidence="5" type="ORF">E1B25_12070</name>
</gene>
<dbReference type="AlphaFoldDB" id="A0A4V2Z7Q7"/>
<dbReference type="OrthoDB" id="9806149at2"/>
<dbReference type="EMBL" id="SMFP01000007">
    <property type="protein sequence ID" value="TDE37456.1"/>
    <property type="molecule type" value="Genomic_DNA"/>
</dbReference>
<sequence length="254" mass="27290">MTDPILRTQDLTVRFGGHVAVDAVSCAFQAGELTAIVGPNGAGKTTYFNLISGQIAATAGKVFLRGEDISGRSVSQRTKAGIGRAFQLTNLFPDLTVLENVRLVVQSRSGQGFNLWSMASGHVELTEAAMAILKRVRLLEQRAQVVSELSHGNQRKLEVALLIALDPAVYMFDEPTAGMSVDEAPVVLDLIAELKAQGDRTILLVEHKMDVIRTLADRIIVLHNGALAADGPPAEVMASDVVQEAYMGKELEDV</sequence>
<dbReference type="InterPro" id="IPR003439">
    <property type="entry name" value="ABC_transporter-like_ATP-bd"/>
</dbReference>
<dbReference type="RefSeq" id="WP_132829589.1">
    <property type="nucleotide sequence ID" value="NZ_SMFP01000007.1"/>
</dbReference>
<keyword evidence="3 5" id="KW-0067">ATP-binding</keyword>
<dbReference type="GO" id="GO:0005886">
    <property type="term" value="C:plasma membrane"/>
    <property type="evidence" value="ECO:0007669"/>
    <property type="project" value="TreeGrafter"/>
</dbReference>
<evidence type="ECO:0000256" key="2">
    <source>
        <dbReference type="ARBA" id="ARBA00022741"/>
    </source>
</evidence>
<reference evidence="5 6" key="1">
    <citation type="submission" date="2019-03" db="EMBL/GenBank/DDBJ databases">
        <authorList>
            <person name="Zhang S."/>
        </authorList>
    </citation>
    <scope>NUCLEOTIDE SEQUENCE [LARGE SCALE GENOMIC DNA]</scope>
    <source>
        <strain evidence="5 6">S4J41</strain>
    </source>
</reference>
<evidence type="ECO:0000256" key="3">
    <source>
        <dbReference type="ARBA" id="ARBA00022840"/>
    </source>
</evidence>
<name>A0A4V2Z7Q7_9RHOB</name>
<dbReference type="PANTHER" id="PTHR45772:SF3">
    <property type="entry name" value="ABC TRANSPORTER ATP-BINDING PROTEIN"/>
    <property type="match status" value="1"/>
</dbReference>
<dbReference type="InterPro" id="IPR027417">
    <property type="entry name" value="P-loop_NTPase"/>
</dbReference>
<evidence type="ECO:0000313" key="5">
    <source>
        <dbReference type="EMBL" id="TDE37456.1"/>
    </source>
</evidence>
<dbReference type="InterPro" id="IPR051120">
    <property type="entry name" value="ABC_AA/LPS_Transport"/>
</dbReference>
<evidence type="ECO:0000256" key="1">
    <source>
        <dbReference type="ARBA" id="ARBA00022448"/>
    </source>
</evidence>
<keyword evidence="1" id="KW-0813">Transport</keyword>
<dbReference type="GO" id="GO:0016887">
    <property type="term" value="F:ATP hydrolysis activity"/>
    <property type="evidence" value="ECO:0007669"/>
    <property type="project" value="InterPro"/>
</dbReference>
<dbReference type="CDD" id="cd03219">
    <property type="entry name" value="ABC_Mj1267_LivG_branched"/>
    <property type="match status" value="1"/>
</dbReference>
<evidence type="ECO:0000259" key="4">
    <source>
        <dbReference type="PROSITE" id="PS50893"/>
    </source>
</evidence>
<dbReference type="PROSITE" id="PS50893">
    <property type="entry name" value="ABC_TRANSPORTER_2"/>
    <property type="match status" value="1"/>
</dbReference>
<dbReference type="SUPFAM" id="SSF52540">
    <property type="entry name" value="P-loop containing nucleoside triphosphate hydrolases"/>
    <property type="match status" value="1"/>
</dbReference>
<protein>
    <submittedName>
        <fullName evidence="5">ABC transporter ATP-binding protein</fullName>
    </submittedName>
</protein>
<proteinExistence type="predicted"/>
<keyword evidence="2" id="KW-0547">Nucleotide-binding</keyword>
<dbReference type="GO" id="GO:0005524">
    <property type="term" value="F:ATP binding"/>
    <property type="evidence" value="ECO:0007669"/>
    <property type="project" value="UniProtKB-KW"/>
</dbReference>
<dbReference type="SMART" id="SM00382">
    <property type="entry name" value="AAA"/>
    <property type="match status" value="1"/>
</dbReference>
<organism evidence="5 6">
    <name type="scientific">Antarcticimicrobium sediminis</name>
    <dbReference type="NCBI Taxonomy" id="2546227"/>
    <lineage>
        <taxon>Bacteria</taxon>
        <taxon>Pseudomonadati</taxon>
        <taxon>Pseudomonadota</taxon>
        <taxon>Alphaproteobacteria</taxon>
        <taxon>Rhodobacterales</taxon>
        <taxon>Paracoccaceae</taxon>
        <taxon>Antarcticimicrobium</taxon>
    </lineage>
</organism>
<dbReference type="Proteomes" id="UP000294662">
    <property type="component" value="Unassembled WGS sequence"/>
</dbReference>
<dbReference type="Gene3D" id="3.40.50.300">
    <property type="entry name" value="P-loop containing nucleotide triphosphate hydrolases"/>
    <property type="match status" value="1"/>
</dbReference>
<evidence type="ECO:0000313" key="6">
    <source>
        <dbReference type="Proteomes" id="UP000294662"/>
    </source>
</evidence>
<accession>A0A4V2Z7Q7</accession>
<feature type="domain" description="ABC transporter" evidence="4">
    <location>
        <begin position="6"/>
        <end position="249"/>
    </location>
</feature>
<dbReference type="FunFam" id="3.40.50.300:FF:000421">
    <property type="entry name" value="Branched-chain amino acid ABC transporter ATP-binding protein"/>
    <property type="match status" value="1"/>
</dbReference>
<dbReference type="Pfam" id="PF00005">
    <property type="entry name" value="ABC_tran"/>
    <property type="match status" value="1"/>
</dbReference>